<sequence>MAPRPEGTAPGVLSPEDLLRVLLVEDDDGDALLVEELLDDARVKVELHRATSLDLALEMLRLHDVHCILLDLGLPDAVGLSAVERLQARNDPPALVVLTGHTGIDLGVQAVAAGADDYLVKGEVDGDLLGRSVRYAVQRRRSKEQQRALYRSEVRAAETARLERALLPTPLVTDETIAVMVGYIPGGNGLLGGDFYDAVERPDGSVLCLIGDVAGHGPDEAALGATLRTAWRTLVLSDVDPAQILPLVERVLVPERARPEVFVTLCQVVIAPDRTSVDLYLAGHMPPLLLQGSCSELPTTSRGRALGIPVDGGWRVERVPLEGPWALMLYTDGLIEATLADDRETALPAKADVARTQDALPRRERLGVQGLIKAVDTELANGDEGLVERVFRLVRTLHGGPLVDDAAVLVVGWGGPDQDARGARTATLADSDEWSQ</sequence>
<dbReference type="InterPro" id="IPR001789">
    <property type="entry name" value="Sig_transdc_resp-reg_receiver"/>
</dbReference>
<proteinExistence type="predicted"/>
<dbReference type="PANTHER" id="PTHR43156:SF2">
    <property type="entry name" value="STAGE II SPORULATION PROTEIN E"/>
    <property type="match status" value="1"/>
</dbReference>
<dbReference type="SMART" id="SM00331">
    <property type="entry name" value="PP2C_SIG"/>
    <property type="match status" value="1"/>
</dbReference>
<organism evidence="4 5">
    <name type="scientific">Oerskovia douganii</name>
    <dbReference type="NCBI Taxonomy" id="2762210"/>
    <lineage>
        <taxon>Bacteria</taxon>
        <taxon>Bacillati</taxon>
        <taxon>Actinomycetota</taxon>
        <taxon>Actinomycetes</taxon>
        <taxon>Micrococcales</taxon>
        <taxon>Cellulomonadaceae</taxon>
        <taxon>Oerskovia</taxon>
    </lineage>
</organism>
<gene>
    <name evidence="4" type="ORF">H9623_01210</name>
</gene>
<dbReference type="PROSITE" id="PS50110">
    <property type="entry name" value="RESPONSE_REGULATORY"/>
    <property type="match status" value="1"/>
</dbReference>
<name>A0A9D5U699_9CELL</name>
<protein>
    <submittedName>
        <fullName evidence="4">Fused response regulator/phosphatase</fullName>
    </submittedName>
</protein>
<dbReference type="Gene3D" id="3.60.40.10">
    <property type="entry name" value="PPM-type phosphatase domain"/>
    <property type="match status" value="1"/>
</dbReference>
<dbReference type="InterPro" id="IPR001932">
    <property type="entry name" value="PPM-type_phosphatase-like_dom"/>
</dbReference>
<dbReference type="CDD" id="cd00156">
    <property type="entry name" value="REC"/>
    <property type="match status" value="1"/>
</dbReference>
<dbReference type="Gene3D" id="3.40.50.2300">
    <property type="match status" value="1"/>
</dbReference>
<dbReference type="InterPro" id="IPR052016">
    <property type="entry name" value="Bact_Sigma-Reg"/>
</dbReference>
<reference evidence="4 5" key="1">
    <citation type="submission" date="2020-08" db="EMBL/GenBank/DDBJ databases">
        <title>A Genomic Blueprint of the Chicken Gut Microbiome.</title>
        <authorList>
            <person name="Gilroy R."/>
            <person name="Ravi A."/>
            <person name="Getino M."/>
            <person name="Pursley I."/>
            <person name="Horton D.L."/>
            <person name="Alikhan N.-F."/>
            <person name="Baker D."/>
            <person name="Gharbi K."/>
            <person name="Hall N."/>
            <person name="Watson M."/>
            <person name="Adriaenssens E.M."/>
            <person name="Foster-Nyarko E."/>
            <person name="Jarju S."/>
            <person name="Secka A."/>
            <person name="Antonio M."/>
            <person name="Oren A."/>
            <person name="Chaudhuri R."/>
            <person name="La Ragione R.M."/>
            <person name="Hildebrand F."/>
            <person name="Pallen M.J."/>
        </authorList>
    </citation>
    <scope>NUCLEOTIDE SEQUENCE [LARGE SCALE GENOMIC DNA]</scope>
    <source>
        <strain evidence="4 5">Sa1BUA8</strain>
    </source>
</reference>
<keyword evidence="5" id="KW-1185">Reference proteome</keyword>
<dbReference type="Proteomes" id="UP000822993">
    <property type="component" value="Unassembled WGS sequence"/>
</dbReference>
<dbReference type="AlphaFoldDB" id="A0A9D5U699"/>
<dbReference type="Pfam" id="PF00072">
    <property type="entry name" value="Response_reg"/>
    <property type="match status" value="1"/>
</dbReference>
<dbReference type="InterPro" id="IPR036457">
    <property type="entry name" value="PPM-type-like_dom_sf"/>
</dbReference>
<keyword evidence="2" id="KW-0597">Phosphoprotein</keyword>
<feature type="modified residue" description="4-aspartylphosphate" evidence="2">
    <location>
        <position position="71"/>
    </location>
</feature>
<evidence type="ECO:0000259" key="3">
    <source>
        <dbReference type="PROSITE" id="PS50110"/>
    </source>
</evidence>
<dbReference type="PANTHER" id="PTHR43156">
    <property type="entry name" value="STAGE II SPORULATION PROTEIN E-RELATED"/>
    <property type="match status" value="1"/>
</dbReference>
<dbReference type="SUPFAM" id="SSF52172">
    <property type="entry name" value="CheY-like"/>
    <property type="match status" value="1"/>
</dbReference>
<dbReference type="GO" id="GO:0016791">
    <property type="term" value="F:phosphatase activity"/>
    <property type="evidence" value="ECO:0007669"/>
    <property type="project" value="TreeGrafter"/>
</dbReference>
<accession>A0A9D5U699</accession>
<evidence type="ECO:0000313" key="4">
    <source>
        <dbReference type="EMBL" id="MBE7698925.1"/>
    </source>
</evidence>
<feature type="domain" description="Response regulatory" evidence="3">
    <location>
        <begin position="20"/>
        <end position="136"/>
    </location>
</feature>
<keyword evidence="1" id="KW-0378">Hydrolase</keyword>
<evidence type="ECO:0000256" key="2">
    <source>
        <dbReference type="PROSITE-ProRule" id="PRU00169"/>
    </source>
</evidence>
<dbReference type="GO" id="GO:0000160">
    <property type="term" value="P:phosphorelay signal transduction system"/>
    <property type="evidence" value="ECO:0007669"/>
    <property type="project" value="InterPro"/>
</dbReference>
<dbReference type="EMBL" id="JACSPN010000001">
    <property type="protein sequence ID" value="MBE7698925.1"/>
    <property type="molecule type" value="Genomic_DNA"/>
</dbReference>
<dbReference type="RefSeq" id="WP_193718343.1">
    <property type="nucleotide sequence ID" value="NZ_JACSPN010000001.1"/>
</dbReference>
<dbReference type="SMART" id="SM00448">
    <property type="entry name" value="REC"/>
    <property type="match status" value="1"/>
</dbReference>
<comment type="caution">
    <text evidence="4">The sequence shown here is derived from an EMBL/GenBank/DDBJ whole genome shotgun (WGS) entry which is preliminary data.</text>
</comment>
<dbReference type="Pfam" id="PF07228">
    <property type="entry name" value="SpoIIE"/>
    <property type="match status" value="1"/>
</dbReference>
<dbReference type="InterPro" id="IPR011006">
    <property type="entry name" value="CheY-like_superfamily"/>
</dbReference>
<evidence type="ECO:0000313" key="5">
    <source>
        <dbReference type="Proteomes" id="UP000822993"/>
    </source>
</evidence>
<evidence type="ECO:0000256" key="1">
    <source>
        <dbReference type="ARBA" id="ARBA00022801"/>
    </source>
</evidence>